<feature type="compositionally biased region" description="Polar residues" evidence="1">
    <location>
        <begin position="80"/>
        <end position="89"/>
    </location>
</feature>
<accession>D8PBY7</accession>
<proteinExistence type="predicted"/>
<dbReference type="KEGG" id="nde:NIDE0984"/>
<sequence>MDVRDWSVRVLLVPFALLLLAGCSGTKVTSKASSQLGKYPVRTIALIPFETIATPQAIEVSGPAFPVPSGARRSDMTVGVSPTTDQSVRQTHRVPASAGEKITDLMWTKLKARSGLRLLSPNESVRVAREISAGTATEPISAHTIAQRLGADAALSGKVLVYQERVGSRLGADPPAAVGFEVKLVAPDGTILWEGNYYEKQRPMTEDFLGFVQRYGVFVTAEELAAYGATELADAFPYGGAAGEAK</sequence>
<dbReference type="Proteomes" id="UP000001660">
    <property type="component" value="Chromosome"/>
</dbReference>
<dbReference type="PROSITE" id="PS51257">
    <property type="entry name" value="PROKAR_LIPOPROTEIN"/>
    <property type="match status" value="1"/>
</dbReference>
<evidence type="ECO:0008006" key="4">
    <source>
        <dbReference type="Google" id="ProtNLM"/>
    </source>
</evidence>
<dbReference type="EMBL" id="FP929003">
    <property type="protein sequence ID" value="CBK40746.1"/>
    <property type="molecule type" value="Genomic_DNA"/>
</dbReference>
<dbReference type="STRING" id="330214.NIDE0984"/>
<dbReference type="HOGENOM" id="CLU_1127485_0_0_0"/>
<evidence type="ECO:0000313" key="3">
    <source>
        <dbReference type="Proteomes" id="UP000001660"/>
    </source>
</evidence>
<protein>
    <recommendedName>
        <fullName evidence="4">Lipoprotein</fullName>
    </recommendedName>
</protein>
<feature type="region of interest" description="Disordered" evidence="1">
    <location>
        <begin position="65"/>
        <end position="95"/>
    </location>
</feature>
<keyword evidence="3" id="KW-1185">Reference proteome</keyword>
<reference evidence="2 3" key="1">
    <citation type="journal article" date="2010" name="Proc. Natl. Acad. Sci. U.S.A.">
        <title>A Nitrospira metagenome illuminates the physiology and evolution of globally important nitrite-oxidizing bacteria.</title>
        <authorList>
            <person name="Lucker S."/>
            <person name="Wagner M."/>
            <person name="Maixner F."/>
            <person name="Pelletier E."/>
            <person name="Koch H."/>
            <person name="Vacherie B."/>
            <person name="Rattei T."/>
            <person name="Sinninghe Damste J."/>
            <person name="Spieck E."/>
            <person name="Le Paslier D."/>
            <person name="Daims H."/>
        </authorList>
    </citation>
    <scope>NUCLEOTIDE SEQUENCE [LARGE SCALE GENOMIC DNA]</scope>
</reference>
<evidence type="ECO:0000313" key="2">
    <source>
        <dbReference type="EMBL" id="CBK40746.1"/>
    </source>
</evidence>
<dbReference type="Gene3D" id="3.40.50.10610">
    <property type="entry name" value="ABC-type transport auxiliary lipoprotein component"/>
    <property type="match status" value="1"/>
</dbReference>
<name>D8PBY7_9BACT</name>
<organism evidence="2 3">
    <name type="scientific">Nitrospira defluvii</name>
    <dbReference type="NCBI Taxonomy" id="330214"/>
    <lineage>
        <taxon>Bacteria</taxon>
        <taxon>Pseudomonadati</taxon>
        <taxon>Nitrospirota</taxon>
        <taxon>Nitrospiria</taxon>
        <taxon>Nitrospirales</taxon>
        <taxon>Nitrospiraceae</taxon>
        <taxon>Nitrospira</taxon>
    </lineage>
</organism>
<gene>
    <name evidence="2" type="ORF">NIDE0984</name>
</gene>
<dbReference type="AlphaFoldDB" id="D8PBY7"/>
<evidence type="ECO:0000256" key="1">
    <source>
        <dbReference type="SAM" id="MobiDB-lite"/>
    </source>
</evidence>